<feature type="signal peptide" evidence="7">
    <location>
        <begin position="1"/>
        <end position="16"/>
    </location>
</feature>
<keyword evidence="4" id="KW-0788">Thiol protease</keyword>
<evidence type="ECO:0000256" key="2">
    <source>
        <dbReference type="ARBA" id="ARBA00022670"/>
    </source>
</evidence>
<dbReference type="CDD" id="cd02248">
    <property type="entry name" value="Peptidase_C1A"/>
    <property type="match status" value="1"/>
</dbReference>
<name>A0A8C4ZXP8_GADMO</name>
<evidence type="ECO:0000256" key="4">
    <source>
        <dbReference type="ARBA" id="ARBA00022807"/>
    </source>
</evidence>
<dbReference type="GO" id="GO:0008234">
    <property type="term" value="F:cysteine-type peptidase activity"/>
    <property type="evidence" value="ECO:0007669"/>
    <property type="project" value="InterPro"/>
</dbReference>
<feature type="domain" description="Peptidase C1A papain C-terminal" evidence="8">
    <location>
        <begin position="114"/>
        <end position="326"/>
    </location>
</feature>
<dbReference type="SMART" id="SM00848">
    <property type="entry name" value="Inhibitor_I29"/>
    <property type="match status" value="1"/>
</dbReference>
<keyword evidence="6" id="KW-1015">Disulfide bond</keyword>
<evidence type="ECO:0000256" key="1">
    <source>
        <dbReference type="ARBA" id="ARBA00008455"/>
    </source>
</evidence>
<evidence type="ECO:0000313" key="11">
    <source>
        <dbReference type="Proteomes" id="UP000694546"/>
    </source>
</evidence>
<dbReference type="InterPro" id="IPR025661">
    <property type="entry name" value="Pept_asp_AS"/>
</dbReference>
<dbReference type="InterPro" id="IPR038765">
    <property type="entry name" value="Papain-like_cys_pep_sf"/>
</dbReference>
<evidence type="ECO:0000256" key="5">
    <source>
        <dbReference type="ARBA" id="ARBA00023145"/>
    </source>
</evidence>
<reference evidence="10" key="2">
    <citation type="submission" date="2025-09" db="UniProtKB">
        <authorList>
            <consortium name="Ensembl"/>
        </authorList>
    </citation>
    <scope>IDENTIFICATION</scope>
</reference>
<dbReference type="Pfam" id="PF08246">
    <property type="entry name" value="Inhibitor_I29"/>
    <property type="match status" value="1"/>
</dbReference>
<evidence type="ECO:0000256" key="3">
    <source>
        <dbReference type="ARBA" id="ARBA00022801"/>
    </source>
</evidence>
<evidence type="ECO:0000256" key="7">
    <source>
        <dbReference type="SAM" id="SignalP"/>
    </source>
</evidence>
<feature type="chain" id="PRO_5045431297" evidence="7">
    <location>
        <begin position="17"/>
        <end position="329"/>
    </location>
</feature>
<keyword evidence="5" id="KW-0865">Zymogen</keyword>
<dbReference type="InterPro" id="IPR025660">
    <property type="entry name" value="Pept_his_AS"/>
</dbReference>
<dbReference type="InterPro" id="IPR000169">
    <property type="entry name" value="Pept_cys_AS"/>
</dbReference>
<dbReference type="Pfam" id="PF00112">
    <property type="entry name" value="Peptidase_C1"/>
    <property type="match status" value="1"/>
</dbReference>
<dbReference type="PROSITE" id="PS00139">
    <property type="entry name" value="THIOL_PROTEASE_CYS"/>
    <property type="match status" value="1"/>
</dbReference>
<dbReference type="PROSITE" id="PS00639">
    <property type="entry name" value="THIOL_PROTEASE_HIS"/>
    <property type="match status" value="1"/>
</dbReference>
<reference evidence="10" key="1">
    <citation type="submission" date="2025-08" db="UniProtKB">
        <authorList>
            <consortium name="Ensembl"/>
        </authorList>
    </citation>
    <scope>IDENTIFICATION</scope>
</reference>
<proteinExistence type="inferred from homology"/>
<protein>
    <submittedName>
        <fullName evidence="10">Cathepsin L1-like</fullName>
    </submittedName>
</protein>
<comment type="similarity">
    <text evidence="1">Belongs to the peptidase C1 family.</text>
</comment>
<dbReference type="InterPro" id="IPR039417">
    <property type="entry name" value="Peptidase_C1A_papain-like"/>
</dbReference>
<keyword evidence="7" id="KW-0732">Signal</keyword>
<gene>
    <name evidence="10" type="primary">LOC115535787</name>
</gene>
<dbReference type="Gene3D" id="3.90.70.10">
    <property type="entry name" value="Cysteine proteinases"/>
    <property type="match status" value="1"/>
</dbReference>
<accession>A0A8C4ZXP8</accession>
<keyword evidence="2" id="KW-0645">Protease</keyword>
<dbReference type="Ensembl" id="ENSGMOT00000042946.1">
    <property type="protein sequence ID" value="ENSGMOP00000023004.1"/>
    <property type="gene ID" value="ENSGMOG00000002589.2"/>
</dbReference>
<evidence type="ECO:0000259" key="8">
    <source>
        <dbReference type="SMART" id="SM00645"/>
    </source>
</evidence>
<dbReference type="SMART" id="SM00645">
    <property type="entry name" value="Pept_C1"/>
    <property type="match status" value="1"/>
</dbReference>
<dbReference type="PROSITE" id="PS00640">
    <property type="entry name" value="THIOL_PROTEASE_ASN"/>
    <property type="match status" value="1"/>
</dbReference>
<feature type="domain" description="Cathepsin propeptide inhibitor" evidence="9">
    <location>
        <begin position="24"/>
        <end position="84"/>
    </location>
</feature>
<dbReference type="InterPro" id="IPR013128">
    <property type="entry name" value="Peptidase_C1A"/>
</dbReference>
<evidence type="ECO:0000313" key="10">
    <source>
        <dbReference type="Ensembl" id="ENSGMOP00000023004.1"/>
    </source>
</evidence>
<dbReference type="PANTHER" id="PTHR12411">
    <property type="entry name" value="CYSTEINE PROTEASE FAMILY C1-RELATED"/>
    <property type="match status" value="1"/>
</dbReference>
<dbReference type="GO" id="GO:0006508">
    <property type="term" value="P:proteolysis"/>
    <property type="evidence" value="ECO:0007669"/>
    <property type="project" value="InterPro"/>
</dbReference>
<dbReference type="PRINTS" id="PR00705">
    <property type="entry name" value="PAPAIN"/>
</dbReference>
<dbReference type="Proteomes" id="UP000694546">
    <property type="component" value="Chromosome 22"/>
</dbReference>
<evidence type="ECO:0000259" key="9">
    <source>
        <dbReference type="SMART" id="SM00848"/>
    </source>
</evidence>
<dbReference type="GeneTree" id="ENSGT00940000166429"/>
<sequence length="329" mass="36936">MRSLALFLTFAVFGLASPHLNDQWEAWRAEFQKVYTDEAEAVYRRAVWENKWRLVRRHNLEAEAGNATFTLGLNQLADMTTDEVNAKLNRLKEEDPTSFDSWTSTRWDKGVEKLPESVDWRQKGLVSPVQNQGHCGSCWAFSTVGALEGQMARKTGVLQPLSPQNLMDCSYENHGCKGGWVSKAFQYIIDNDGIDSGRCYPYEEKVRDCRYSSRGRAGYCVSFAAVPSSNEMALQAVVALVGPVSVSINAGLPSFHHYKEGVYDPPDCSTQTINHAVLVVGYGTDQGLDYWIVKNSWGSRWGEQGYIRMARNKNLCAIARRPIYPIVGN</sequence>
<dbReference type="SUPFAM" id="SSF54001">
    <property type="entry name" value="Cysteine proteinases"/>
    <property type="match status" value="1"/>
</dbReference>
<organism evidence="10 11">
    <name type="scientific">Gadus morhua</name>
    <name type="common">Atlantic cod</name>
    <dbReference type="NCBI Taxonomy" id="8049"/>
    <lineage>
        <taxon>Eukaryota</taxon>
        <taxon>Metazoa</taxon>
        <taxon>Chordata</taxon>
        <taxon>Craniata</taxon>
        <taxon>Vertebrata</taxon>
        <taxon>Euteleostomi</taxon>
        <taxon>Actinopterygii</taxon>
        <taxon>Neopterygii</taxon>
        <taxon>Teleostei</taxon>
        <taxon>Neoteleostei</taxon>
        <taxon>Acanthomorphata</taxon>
        <taxon>Zeiogadaria</taxon>
        <taxon>Gadariae</taxon>
        <taxon>Gadiformes</taxon>
        <taxon>Gadoidei</taxon>
        <taxon>Gadidae</taxon>
        <taxon>Gadus</taxon>
    </lineage>
</organism>
<dbReference type="InterPro" id="IPR013201">
    <property type="entry name" value="Prot_inhib_I29"/>
</dbReference>
<keyword evidence="11" id="KW-1185">Reference proteome</keyword>
<dbReference type="AlphaFoldDB" id="A0A8C4ZXP8"/>
<keyword evidence="3" id="KW-0378">Hydrolase</keyword>
<dbReference type="InterPro" id="IPR000668">
    <property type="entry name" value="Peptidase_C1A_C"/>
</dbReference>
<evidence type="ECO:0000256" key="6">
    <source>
        <dbReference type="ARBA" id="ARBA00023157"/>
    </source>
</evidence>